<keyword evidence="4 8" id="KW-0378">Hydrolase</keyword>
<organism evidence="12 13">
    <name type="scientific">Microlunatus endophyticus</name>
    <dbReference type="NCBI Taxonomy" id="1716077"/>
    <lineage>
        <taxon>Bacteria</taxon>
        <taxon>Bacillati</taxon>
        <taxon>Actinomycetota</taxon>
        <taxon>Actinomycetes</taxon>
        <taxon>Propionibacteriales</taxon>
        <taxon>Propionibacteriaceae</taxon>
        <taxon>Microlunatus</taxon>
    </lineage>
</organism>
<evidence type="ECO:0000256" key="9">
    <source>
        <dbReference type="SAM" id="MobiDB-lite"/>
    </source>
</evidence>
<dbReference type="Pfam" id="PF01447">
    <property type="entry name" value="Peptidase_M4"/>
    <property type="match status" value="1"/>
</dbReference>
<dbReference type="EMBL" id="BMMZ01000005">
    <property type="protein sequence ID" value="GGL63950.1"/>
    <property type="molecule type" value="Genomic_DNA"/>
</dbReference>
<dbReference type="PRINTS" id="PR00730">
    <property type="entry name" value="THERMOLYSIN"/>
</dbReference>
<dbReference type="GO" id="GO:0005576">
    <property type="term" value="C:extracellular region"/>
    <property type="evidence" value="ECO:0007669"/>
    <property type="project" value="UniProtKB-SubCell"/>
</dbReference>
<keyword evidence="6 8" id="KW-0482">Metalloprotease</keyword>
<feature type="compositionally biased region" description="Basic and acidic residues" evidence="9">
    <location>
        <begin position="32"/>
        <end position="54"/>
    </location>
</feature>
<keyword evidence="3" id="KW-0479">Metal-binding</keyword>
<accession>A0A917SA28</accession>
<reference evidence="12" key="2">
    <citation type="submission" date="2020-09" db="EMBL/GenBank/DDBJ databases">
        <authorList>
            <person name="Sun Q."/>
            <person name="Zhou Y."/>
        </authorList>
    </citation>
    <scope>NUCLEOTIDE SEQUENCE</scope>
    <source>
        <strain evidence="12">CGMCC 4.7306</strain>
    </source>
</reference>
<feature type="active site" evidence="7">
    <location>
        <position position="188"/>
    </location>
</feature>
<dbReference type="Gene3D" id="3.10.170.10">
    <property type="match status" value="1"/>
</dbReference>
<evidence type="ECO:0000313" key="13">
    <source>
        <dbReference type="Proteomes" id="UP000613840"/>
    </source>
</evidence>
<dbReference type="Gene3D" id="1.10.390.10">
    <property type="entry name" value="Neutral Protease Domain 2"/>
    <property type="match status" value="1"/>
</dbReference>
<dbReference type="GO" id="GO:0004222">
    <property type="term" value="F:metalloendopeptidase activity"/>
    <property type="evidence" value="ECO:0007669"/>
    <property type="project" value="UniProtKB-UniRule"/>
</dbReference>
<dbReference type="Proteomes" id="UP000613840">
    <property type="component" value="Unassembled WGS sequence"/>
</dbReference>
<evidence type="ECO:0000256" key="4">
    <source>
        <dbReference type="ARBA" id="ARBA00022801"/>
    </source>
</evidence>
<dbReference type="GO" id="GO:0046872">
    <property type="term" value="F:metal ion binding"/>
    <property type="evidence" value="ECO:0007669"/>
    <property type="project" value="UniProtKB-UniRule"/>
</dbReference>
<feature type="compositionally biased region" description="Low complexity" evidence="9">
    <location>
        <begin position="62"/>
        <end position="74"/>
    </location>
</feature>
<evidence type="ECO:0000256" key="8">
    <source>
        <dbReference type="RuleBase" id="RU366073"/>
    </source>
</evidence>
<dbReference type="CDD" id="cd09597">
    <property type="entry name" value="M4_TLP"/>
    <property type="match status" value="1"/>
</dbReference>
<dbReference type="AlphaFoldDB" id="A0A917SA28"/>
<evidence type="ECO:0000256" key="7">
    <source>
        <dbReference type="PIRSR" id="PIRSR623612-1"/>
    </source>
</evidence>
<evidence type="ECO:0000259" key="10">
    <source>
        <dbReference type="Pfam" id="PF01447"/>
    </source>
</evidence>
<comment type="cofactor">
    <cofactor evidence="8">
        <name>Zn(2+)</name>
        <dbReference type="ChEBI" id="CHEBI:29105"/>
    </cofactor>
</comment>
<evidence type="ECO:0000259" key="11">
    <source>
        <dbReference type="Pfam" id="PF02868"/>
    </source>
</evidence>
<dbReference type="SUPFAM" id="SSF55486">
    <property type="entry name" value="Metalloproteases ('zincins'), catalytic domain"/>
    <property type="match status" value="1"/>
</dbReference>
<keyword evidence="13" id="KW-1185">Reference proteome</keyword>
<feature type="domain" description="Peptidase M4 C-terminal" evidence="11">
    <location>
        <begin position="198"/>
        <end position="367"/>
    </location>
</feature>
<reference evidence="12" key="1">
    <citation type="journal article" date="2014" name="Int. J. Syst. Evol. Microbiol.">
        <title>Complete genome sequence of Corynebacterium casei LMG S-19264T (=DSM 44701T), isolated from a smear-ripened cheese.</title>
        <authorList>
            <consortium name="US DOE Joint Genome Institute (JGI-PGF)"/>
            <person name="Walter F."/>
            <person name="Albersmeier A."/>
            <person name="Kalinowski J."/>
            <person name="Ruckert C."/>
        </authorList>
    </citation>
    <scope>NUCLEOTIDE SEQUENCE</scope>
    <source>
        <strain evidence="12">CGMCC 4.7306</strain>
    </source>
</reference>
<sequence length="432" mass="46025">MPSSKHSATSSSTPSPAVCSIIPSYLLQRVVETSDRSPHPGERTLLLDEQLRESRSRRRTGKTGTKARTTSRTKSSTEPKSPDAQRTIDDAANSETLPGKAARKAGDPATEDPAVDEAWKSSAQIWDLYAEVFERQSVDGHGSGVTVTVHYGNDYDNAFWDGKQLVFGDGDGEVFERFTKPMDVMAHEFTHGVTQDTAGLSYDGQSGALNESVSDVFAAICTQRVKKQTAAKADWLIGKGIFVEGIKAKGLRSMKDPGSAYDDPRLGKDPQVGSMSDYVQTTDDNGGVHINSGIPNKAFQLAATKLGGHSWEQAGPIWYQALTGGEVTAHTDFAGFAKATVNAATKLYPDEPKIAATITAAWTEVGVLDKGGDKAGPPVRHRSRPVAIARGSEIAGRPGTETGESIKIVLDSAGPARPRARKHPGPAAGRGR</sequence>
<evidence type="ECO:0000256" key="6">
    <source>
        <dbReference type="ARBA" id="ARBA00023049"/>
    </source>
</evidence>
<feature type="domain" description="Peptidase M4" evidence="10">
    <location>
        <begin position="96"/>
        <end position="195"/>
    </location>
</feature>
<keyword evidence="2 8" id="KW-0645">Protease</keyword>
<evidence type="ECO:0000256" key="5">
    <source>
        <dbReference type="ARBA" id="ARBA00022833"/>
    </source>
</evidence>
<name>A0A917SA28_9ACTN</name>
<dbReference type="InterPro" id="IPR023612">
    <property type="entry name" value="Peptidase_M4"/>
</dbReference>
<dbReference type="Pfam" id="PF02868">
    <property type="entry name" value="Peptidase_M4_C"/>
    <property type="match status" value="1"/>
</dbReference>
<evidence type="ECO:0000256" key="2">
    <source>
        <dbReference type="ARBA" id="ARBA00022670"/>
    </source>
</evidence>
<feature type="compositionally biased region" description="Basic and acidic residues" evidence="9">
    <location>
        <begin position="75"/>
        <end position="89"/>
    </location>
</feature>
<evidence type="ECO:0000313" key="12">
    <source>
        <dbReference type="EMBL" id="GGL63950.1"/>
    </source>
</evidence>
<dbReference type="InterPro" id="IPR052759">
    <property type="entry name" value="Metalloprotease_M4"/>
</dbReference>
<dbReference type="InterPro" id="IPR027268">
    <property type="entry name" value="Peptidase_M4/M1_CTD_sf"/>
</dbReference>
<dbReference type="EC" id="3.4.24.-" evidence="8"/>
<comment type="caution">
    <text evidence="12">The sequence shown here is derived from an EMBL/GenBank/DDBJ whole genome shotgun (WGS) entry which is preliminary data.</text>
</comment>
<feature type="active site" description="Proton donor" evidence="7">
    <location>
        <position position="289"/>
    </location>
</feature>
<gene>
    <name evidence="12" type="ORF">GCM10011575_22950</name>
</gene>
<dbReference type="PANTHER" id="PTHR43579:SF1">
    <property type="entry name" value="NEUTRAL METALLOPROTEINASE"/>
    <property type="match status" value="1"/>
</dbReference>
<feature type="region of interest" description="Disordered" evidence="9">
    <location>
        <begin position="32"/>
        <end position="114"/>
    </location>
</feature>
<evidence type="ECO:0000256" key="1">
    <source>
        <dbReference type="ARBA" id="ARBA00009388"/>
    </source>
</evidence>
<dbReference type="InterPro" id="IPR013856">
    <property type="entry name" value="Peptidase_M4_domain"/>
</dbReference>
<keyword evidence="5 8" id="KW-0862">Zinc</keyword>
<comment type="function">
    <text evidence="8">Extracellular zinc metalloprotease.</text>
</comment>
<comment type="subcellular location">
    <subcellularLocation>
        <location evidence="8">Secreted</location>
    </subcellularLocation>
</comment>
<feature type="region of interest" description="Disordered" evidence="9">
    <location>
        <begin position="410"/>
        <end position="432"/>
    </location>
</feature>
<comment type="similarity">
    <text evidence="1 8">Belongs to the peptidase M4 family.</text>
</comment>
<keyword evidence="8" id="KW-0964">Secreted</keyword>
<dbReference type="PANTHER" id="PTHR43579">
    <property type="match status" value="1"/>
</dbReference>
<dbReference type="InterPro" id="IPR001570">
    <property type="entry name" value="Peptidase_M4_C_domain"/>
</dbReference>
<proteinExistence type="inferred from homology"/>
<dbReference type="GO" id="GO:0006508">
    <property type="term" value="P:proteolysis"/>
    <property type="evidence" value="ECO:0007669"/>
    <property type="project" value="UniProtKB-KW"/>
</dbReference>
<evidence type="ECO:0000256" key="3">
    <source>
        <dbReference type="ARBA" id="ARBA00022723"/>
    </source>
</evidence>
<protein>
    <recommendedName>
        <fullName evidence="8">Neutral metalloproteinase</fullName>
        <ecNumber evidence="8">3.4.24.-</ecNumber>
    </recommendedName>
</protein>